<feature type="signal peptide" evidence="1">
    <location>
        <begin position="1"/>
        <end position="25"/>
    </location>
</feature>
<dbReference type="PROSITE" id="PS51318">
    <property type="entry name" value="TAT"/>
    <property type="match status" value="1"/>
</dbReference>
<dbReference type="Gene3D" id="3.40.190.10">
    <property type="entry name" value="Periplasmic binding protein-like II"/>
    <property type="match status" value="2"/>
</dbReference>
<name>A0A940Y7D0_9BURK</name>
<comment type="caution">
    <text evidence="2">The sequence shown here is derived from an EMBL/GenBank/DDBJ whole genome shotgun (WGS) entry which is preliminary data.</text>
</comment>
<reference evidence="2 3" key="1">
    <citation type="submission" date="2021-04" db="EMBL/GenBank/DDBJ databases">
        <title>The genome sequence of Ideonella sp. 3Y2.</title>
        <authorList>
            <person name="Liu Y."/>
        </authorList>
    </citation>
    <scope>NUCLEOTIDE SEQUENCE [LARGE SCALE GENOMIC DNA]</scope>
    <source>
        <strain evidence="2 3">3Y2</strain>
    </source>
</reference>
<dbReference type="InterPro" id="IPR006311">
    <property type="entry name" value="TAT_signal"/>
</dbReference>
<evidence type="ECO:0000313" key="3">
    <source>
        <dbReference type="Proteomes" id="UP000676246"/>
    </source>
</evidence>
<accession>A0A940Y7D0</accession>
<sequence length="281" mass="30985">MPSRRHLVRLLAGLLALGPLGTALAAPAAAPGPLRIGVAPHSSARVILEMYQPLRLHLEQALQRPVDIVTAPDFTEYARRAVAQQYDIAITTGHQARLLQTDARYLPLLTYKADFKAVAVVAADSRYREPRDLAGTSVVGLSRSSLVTLWGEHWAFRNAIPTLTMRYVSASDSTGQLVIKGECAAAYMSLANYQNLPAAVRDQTRILAESLPMTGRTYLLNERHARSQAAISDALWSFAQTPEAKAYFARYKLGGYRALEPRELVAMEPYANEVRNELKAR</sequence>
<protein>
    <submittedName>
        <fullName evidence="2">Phosphate/phosphite/phosphonate ABC transporter substrate-binding protein</fullName>
    </submittedName>
</protein>
<dbReference type="Pfam" id="PF12974">
    <property type="entry name" value="Phosphonate-bd"/>
    <property type="match status" value="1"/>
</dbReference>
<keyword evidence="3" id="KW-1185">Reference proteome</keyword>
<gene>
    <name evidence="2" type="ORF">KAK03_06490</name>
</gene>
<organism evidence="2 3">
    <name type="scientific">Ideonella alba</name>
    <dbReference type="NCBI Taxonomy" id="2824118"/>
    <lineage>
        <taxon>Bacteria</taxon>
        <taxon>Pseudomonadati</taxon>
        <taxon>Pseudomonadota</taxon>
        <taxon>Betaproteobacteria</taxon>
        <taxon>Burkholderiales</taxon>
        <taxon>Sphaerotilaceae</taxon>
        <taxon>Ideonella</taxon>
    </lineage>
</organism>
<dbReference type="Proteomes" id="UP000676246">
    <property type="component" value="Unassembled WGS sequence"/>
</dbReference>
<dbReference type="AlphaFoldDB" id="A0A940Y7D0"/>
<feature type="chain" id="PRO_5036931822" evidence="1">
    <location>
        <begin position="26"/>
        <end position="281"/>
    </location>
</feature>
<dbReference type="EMBL" id="JAGQDD010000003">
    <property type="protein sequence ID" value="MBQ0930133.1"/>
    <property type="molecule type" value="Genomic_DNA"/>
</dbReference>
<keyword evidence="1" id="KW-0732">Signal</keyword>
<dbReference type="SUPFAM" id="SSF53850">
    <property type="entry name" value="Periplasmic binding protein-like II"/>
    <property type="match status" value="1"/>
</dbReference>
<evidence type="ECO:0000313" key="2">
    <source>
        <dbReference type="EMBL" id="MBQ0930133.1"/>
    </source>
</evidence>
<evidence type="ECO:0000256" key="1">
    <source>
        <dbReference type="SAM" id="SignalP"/>
    </source>
</evidence>
<dbReference type="RefSeq" id="WP_210852572.1">
    <property type="nucleotide sequence ID" value="NZ_JAGQDD010000003.1"/>
</dbReference>
<proteinExistence type="predicted"/>